<keyword evidence="1 3" id="KW-0597">Phosphoprotein</keyword>
<dbReference type="InterPro" id="IPR000792">
    <property type="entry name" value="Tscrpt_reg_LuxR_C"/>
</dbReference>
<dbReference type="GO" id="GO:0006355">
    <property type="term" value="P:regulation of DNA-templated transcription"/>
    <property type="evidence" value="ECO:0007669"/>
    <property type="project" value="InterPro"/>
</dbReference>
<dbReference type="PANTHER" id="PTHR45566">
    <property type="entry name" value="HTH-TYPE TRANSCRIPTIONAL REGULATOR YHJB-RELATED"/>
    <property type="match status" value="1"/>
</dbReference>
<feature type="domain" description="HTH luxR-type" evidence="4">
    <location>
        <begin position="145"/>
        <end position="210"/>
    </location>
</feature>
<dbReference type="PROSITE" id="PS00622">
    <property type="entry name" value="HTH_LUXR_1"/>
    <property type="match status" value="1"/>
</dbReference>
<comment type="caution">
    <text evidence="6">The sequence shown here is derived from an EMBL/GenBank/DDBJ whole genome shotgun (WGS) entry which is preliminary data.</text>
</comment>
<dbReference type="PROSITE" id="PS50043">
    <property type="entry name" value="HTH_LUXR_2"/>
    <property type="match status" value="1"/>
</dbReference>
<dbReference type="PROSITE" id="PS50110">
    <property type="entry name" value="RESPONSE_REGULATORY"/>
    <property type="match status" value="1"/>
</dbReference>
<dbReference type="RefSeq" id="WP_121839406.1">
    <property type="nucleotide sequence ID" value="NZ_ML014787.1"/>
</dbReference>
<sequence length="221" mass="24743">MFLPENVIIADDHPLFRQALLETLKSRMPQTQFIEAETVKQLEEVLVEHSQADLLLLDLNIPGAHGFNTLIHVRQHYPHIPVIVVSAYEDRDTISQAIEYGASGFIPKSTDIDSIFNGISRVLMGEVWLPSGFDGKESSPSKSQVAEQIASLTQQQFKILTMFAEGLLNKQIAYQLNVSEATVKAHATAIFRKLHVQNRTQAVLVLNQLEITEDFSHQLNG</sequence>
<evidence type="ECO:0000256" key="3">
    <source>
        <dbReference type="PROSITE-ProRule" id="PRU00169"/>
    </source>
</evidence>
<protein>
    <submittedName>
        <fullName evidence="6">DNA-binding response regulator</fullName>
    </submittedName>
</protein>
<dbReference type="Gene3D" id="3.40.50.2300">
    <property type="match status" value="1"/>
</dbReference>
<evidence type="ECO:0000259" key="5">
    <source>
        <dbReference type="PROSITE" id="PS50110"/>
    </source>
</evidence>
<accession>A0A3L8PV59</accession>
<dbReference type="InterPro" id="IPR016032">
    <property type="entry name" value="Sig_transdc_resp-reg_C-effctor"/>
</dbReference>
<feature type="modified residue" description="4-aspartylphosphate" evidence="3">
    <location>
        <position position="58"/>
    </location>
</feature>
<dbReference type="OrthoDB" id="9814495at2"/>
<dbReference type="Proteomes" id="UP000281474">
    <property type="component" value="Unassembled WGS sequence"/>
</dbReference>
<dbReference type="SUPFAM" id="SSF46894">
    <property type="entry name" value="C-terminal effector domain of the bipartite response regulators"/>
    <property type="match status" value="1"/>
</dbReference>
<dbReference type="PANTHER" id="PTHR45566:SF1">
    <property type="entry name" value="HTH-TYPE TRANSCRIPTIONAL REGULATOR YHJB-RELATED"/>
    <property type="match status" value="1"/>
</dbReference>
<dbReference type="Pfam" id="PF00196">
    <property type="entry name" value="GerE"/>
    <property type="match status" value="1"/>
</dbReference>
<dbReference type="CDD" id="cd17535">
    <property type="entry name" value="REC_NarL-like"/>
    <property type="match status" value="1"/>
</dbReference>
<keyword evidence="2 6" id="KW-0238">DNA-binding</keyword>
<dbReference type="AlphaFoldDB" id="A0A3L8PV59"/>
<dbReference type="GO" id="GO:0000160">
    <property type="term" value="P:phosphorelay signal transduction system"/>
    <property type="evidence" value="ECO:0007669"/>
    <property type="project" value="InterPro"/>
</dbReference>
<dbReference type="EMBL" id="QZEI01000038">
    <property type="protein sequence ID" value="RLV59305.1"/>
    <property type="molecule type" value="Genomic_DNA"/>
</dbReference>
<feature type="domain" description="Response regulatory" evidence="5">
    <location>
        <begin position="6"/>
        <end position="123"/>
    </location>
</feature>
<name>A0A3L8PV59_9GAMM</name>
<reference evidence="6 7" key="1">
    <citation type="submission" date="2018-09" db="EMBL/GenBank/DDBJ databases">
        <title>Phylogeny of the Shewanellaceae, and recommendation for two new genera, Pseudoshewanella and Parashewanella.</title>
        <authorList>
            <person name="Wang G."/>
        </authorList>
    </citation>
    <scope>NUCLEOTIDE SEQUENCE [LARGE SCALE GENOMIC DNA]</scope>
    <source>
        <strain evidence="6 7">C51</strain>
    </source>
</reference>
<dbReference type="InterPro" id="IPR051015">
    <property type="entry name" value="EvgA-like"/>
</dbReference>
<evidence type="ECO:0000256" key="2">
    <source>
        <dbReference type="ARBA" id="ARBA00023125"/>
    </source>
</evidence>
<dbReference type="InterPro" id="IPR011006">
    <property type="entry name" value="CheY-like_superfamily"/>
</dbReference>
<gene>
    <name evidence="6" type="ORF">D5018_12885</name>
</gene>
<proteinExistence type="predicted"/>
<dbReference type="CDD" id="cd06170">
    <property type="entry name" value="LuxR_C_like"/>
    <property type="match status" value="1"/>
</dbReference>
<dbReference type="InterPro" id="IPR001789">
    <property type="entry name" value="Sig_transdc_resp-reg_receiver"/>
</dbReference>
<dbReference type="PRINTS" id="PR00038">
    <property type="entry name" value="HTHLUXR"/>
</dbReference>
<dbReference type="SMART" id="SM00448">
    <property type="entry name" value="REC"/>
    <property type="match status" value="1"/>
</dbReference>
<evidence type="ECO:0000313" key="7">
    <source>
        <dbReference type="Proteomes" id="UP000281474"/>
    </source>
</evidence>
<evidence type="ECO:0000313" key="6">
    <source>
        <dbReference type="EMBL" id="RLV59305.1"/>
    </source>
</evidence>
<organism evidence="6 7">
    <name type="scientific">Parashewanella curva</name>
    <dbReference type="NCBI Taxonomy" id="2338552"/>
    <lineage>
        <taxon>Bacteria</taxon>
        <taxon>Pseudomonadati</taxon>
        <taxon>Pseudomonadota</taxon>
        <taxon>Gammaproteobacteria</taxon>
        <taxon>Alteromonadales</taxon>
        <taxon>Shewanellaceae</taxon>
        <taxon>Parashewanella</taxon>
    </lineage>
</organism>
<dbReference type="SUPFAM" id="SSF52172">
    <property type="entry name" value="CheY-like"/>
    <property type="match status" value="1"/>
</dbReference>
<evidence type="ECO:0000256" key="1">
    <source>
        <dbReference type="ARBA" id="ARBA00022553"/>
    </source>
</evidence>
<dbReference type="GO" id="GO:0003677">
    <property type="term" value="F:DNA binding"/>
    <property type="evidence" value="ECO:0007669"/>
    <property type="project" value="UniProtKB-KW"/>
</dbReference>
<dbReference type="Pfam" id="PF00072">
    <property type="entry name" value="Response_reg"/>
    <property type="match status" value="1"/>
</dbReference>
<evidence type="ECO:0000259" key="4">
    <source>
        <dbReference type="PROSITE" id="PS50043"/>
    </source>
</evidence>
<dbReference type="InterPro" id="IPR058245">
    <property type="entry name" value="NreC/VraR/RcsB-like_REC"/>
</dbReference>
<keyword evidence="7" id="KW-1185">Reference proteome</keyword>
<dbReference type="SMART" id="SM00421">
    <property type="entry name" value="HTH_LUXR"/>
    <property type="match status" value="1"/>
</dbReference>